<keyword evidence="1" id="KW-0472">Membrane</keyword>
<reference evidence="2 3" key="1">
    <citation type="submission" date="2019-05" db="EMBL/GenBank/DDBJ databases">
        <title>Complete genome sequencing of Anaerostipes rhamnosivorans.</title>
        <authorList>
            <person name="Bui T.P.N."/>
            <person name="de Vos W.M."/>
        </authorList>
    </citation>
    <scope>NUCLEOTIDE SEQUENCE [LARGE SCALE GENOMIC DNA]</scope>
    <source>
        <strain evidence="2 3">1y2</strain>
    </source>
</reference>
<dbReference type="KEGG" id="arf:AR1Y2_2625"/>
<sequence>MFFLMMFLEQWLVLLGLLLILRSSLKSSSSIVRILTASAAGSGLGCLTVWAAGGNQAVMLGFLAASIAATSWLAFPLSLRKSLICSGYLFALSALLGGIWSFIKYRLSIHIWIFGCFAAFLLLAFLYCAVWENIREQKDSLYQVSFELLGKTVRVTAYLDTGNFLYEPIEKLPVSVIEEQALNPYLDESLTILIEKHKLKDIRMIPYRSVGKEGGLMMGVLVTNMRIKNSSQTWIVQRGLIGLSEQPLSRNGHYQLLLHPDLVR</sequence>
<dbReference type="EMBL" id="CP040058">
    <property type="protein sequence ID" value="QCP36079.1"/>
    <property type="molecule type" value="Genomic_DNA"/>
</dbReference>
<feature type="transmembrane region" description="Helical" evidence="1">
    <location>
        <begin position="109"/>
        <end position="130"/>
    </location>
</feature>
<dbReference type="GO" id="GO:0006508">
    <property type="term" value="P:proteolysis"/>
    <property type="evidence" value="ECO:0007669"/>
    <property type="project" value="InterPro"/>
</dbReference>
<proteinExistence type="predicted"/>
<keyword evidence="1" id="KW-1133">Transmembrane helix</keyword>
<dbReference type="Pfam" id="PF03419">
    <property type="entry name" value="Peptidase_U4"/>
    <property type="match status" value="1"/>
</dbReference>
<gene>
    <name evidence="2" type="ORF">AR1Y2_2625</name>
</gene>
<name>A0A4P8ILM7_9FIRM</name>
<feature type="transmembrane region" description="Helical" evidence="1">
    <location>
        <begin position="55"/>
        <end position="75"/>
    </location>
</feature>
<keyword evidence="1" id="KW-0812">Transmembrane</keyword>
<dbReference type="RefSeq" id="WP_137329359.1">
    <property type="nucleotide sequence ID" value="NZ_CP040058.1"/>
</dbReference>
<accession>A0A4P8ILM7</accession>
<dbReference type="OrthoDB" id="2690199at2"/>
<evidence type="ECO:0000256" key="1">
    <source>
        <dbReference type="SAM" id="Phobius"/>
    </source>
</evidence>
<protein>
    <submittedName>
        <fullName evidence="2">Sporulation sigma-E factor processing peptidase (SpoIIGA)</fullName>
    </submittedName>
</protein>
<evidence type="ECO:0000313" key="2">
    <source>
        <dbReference type="EMBL" id="QCP36079.1"/>
    </source>
</evidence>
<evidence type="ECO:0000313" key="3">
    <source>
        <dbReference type="Proteomes" id="UP000298653"/>
    </source>
</evidence>
<dbReference type="Proteomes" id="UP000298653">
    <property type="component" value="Chromosome"/>
</dbReference>
<dbReference type="InterPro" id="IPR005081">
    <property type="entry name" value="SpoIIGA"/>
</dbReference>
<dbReference type="GO" id="GO:0004190">
    <property type="term" value="F:aspartic-type endopeptidase activity"/>
    <property type="evidence" value="ECO:0007669"/>
    <property type="project" value="InterPro"/>
</dbReference>
<dbReference type="AlphaFoldDB" id="A0A4P8ILM7"/>
<feature type="transmembrane region" description="Helical" evidence="1">
    <location>
        <begin position="82"/>
        <end position="103"/>
    </location>
</feature>
<organism evidence="2 3">
    <name type="scientific">Anaerostipes rhamnosivorans</name>
    <dbReference type="NCBI Taxonomy" id="1229621"/>
    <lineage>
        <taxon>Bacteria</taxon>
        <taxon>Bacillati</taxon>
        <taxon>Bacillota</taxon>
        <taxon>Clostridia</taxon>
        <taxon>Lachnospirales</taxon>
        <taxon>Lachnospiraceae</taxon>
        <taxon>Anaerostipes</taxon>
    </lineage>
</organism>
<keyword evidence="3" id="KW-1185">Reference proteome</keyword>
<dbReference type="GO" id="GO:0030436">
    <property type="term" value="P:asexual sporulation"/>
    <property type="evidence" value="ECO:0007669"/>
    <property type="project" value="InterPro"/>
</dbReference>